<keyword evidence="2" id="KW-1185">Reference proteome</keyword>
<dbReference type="EMBL" id="SSSN01000009">
    <property type="protein sequence ID" value="THG32527.1"/>
    <property type="molecule type" value="Genomic_DNA"/>
</dbReference>
<dbReference type="PANTHER" id="PTHR34389">
    <property type="entry name" value="L-RHAMNOSE MUTAROTASE"/>
    <property type="match status" value="1"/>
</dbReference>
<dbReference type="AlphaFoldDB" id="A0A4V3WTM2"/>
<dbReference type="InterPro" id="IPR008000">
    <property type="entry name" value="Rham/fucose_mutarotase"/>
</dbReference>
<dbReference type="OrthoDB" id="9799608at2"/>
<dbReference type="GO" id="GO:0019301">
    <property type="term" value="P:rhamnose catabolic process"/>
    <property type="evidence" value="ECO:0007669"/>
    <property type="project" value="TreeGrafter"/>
</dbReference>
<dbReference type="Pfam" id="PF05336">
    <property type="entry name" value="rhaM"/>
    <property type="match status" value="1"/>
</dbReference>
<evidence type="ECO:0000313" key="1">
    <source>
        <dbReference type="EMBL" id="THG32527.1"/>
    </source>
</evidence>
<dbReference type="PANTHER" id="PTHR34389:SF2">
    <property type="entry name" value="L-RHAMNOSE MUTAROTASE"/>
    <property type="match status" value="1"/>
</dbReference>
<name>A0A4V3WTM2_9MICO</name>
<dbReference type="InterPro" id="IPR011008">
    <property type="entry name" value="Dimeric_a/b-barrel"/>
</dbReference>
<dbReference type="GO" id="GO:0016857">
    <property type="term" value="F:racemase and epimerase activity, acting on carbohydrates and derivatives"/>
    <property type="evidence" value="ECO:0007669"/>
    <property type="project" value="InterPro"/>
</dbReference>
<dbReference type="Proteomes" id="UP000307380">
    <property type="component" value="Unassembled WGS sequence"/>
</dbReference>
<organism evidence="1 2">
    <name type="scientific">Orlajensenia flava</name>
    <dbReference type="NCBI Taxonomy" id="2565934"/>
    <lineage>
        <taxon>Bacteria</taxon>
        <taxon>Bacillati</taxon>
        <taxon>Actinomycetota</taxon>
        <taxon>Actinomycetes</taxon>
        <taxon>Micrococcales</taxon>
        <taxon>Microbacteriaceae</taxon>
        <taxon>Orlajensenia</taxon>
    </lineage>
</organism>
<comment type="caution">
    <text evidence="1">The sequence shown here is derived from an EMBL/GenBank/DDBJ whole genome shotgun (WGS) entry which is preliminary data.</text>
</comment>
<sequence>MSTETAVDTPSGRRERVCFHLQVKPELIDEYRRRHAAVWPEMLEALHSAGWNNYSLFLRDDGLLIGYFETSSLDDAQARMAATEVNERWQGEMSRFFLDLDGSPDEGFLRLTEVFHLEDQLAPARVRDTAPTESDAS</sequence>
<gene>
    <name evidence="1" type="ORF">E6C70_12275</name>
</gene>
<reference evidence="1 2" key="1">
    <citation type="submission" date="2019-04" db="EMBL/GenBank/DDBJ databases">
        <authorList>
            <person name="Jiang L."/>
        </authorList>
    </citation>
    <scope>NUCLEOTIDE SEQUENCE [LARGE SCALE GENOMIC DNA]</scope>
    <source>
        <strain evidence="1 2">YIM 131861</strain>
    </source>
</reference>
<dbReference type="RefSeq" id="WP_136424829.1">
    <property type="nucleotide sequence ID" value="NZ_SSSN01000009.1"/>
</dbReference>
<evidence type="ECO:0000313" key="2">
    <source>
        <dbReference type="Proteomes" id="UP000307380"/>
    </source>
</evidence>
<proteinExistence type="predicted"/>
<accession>A0A4V3WTM2</accession>
<dbReference type="Gene3D" id="3.30.70.100">
    <property type="match status" value="1"/>
</dbReference>
<protein>
    <submittedName>
        <fullName evidence="1">L-rhamnose mutarotase</fullName>
    </submittedName>
</protein>
<dbReference type="SUPFAM" id="SSF54909">
    <property type="entry name" value="Dimeric alpha+beta barrel"/>
    <property type="match status" value="1"/>
</dbReference>